<dbReference type="InterPro" id="IPR019004">
    <property type="entry name" value="YqeY/Aim41"/>
</dbReference>
<sequence>MSTATLTTRITDDVKAAMRSKDKSRLAVLRLITAAIKQIEVDQRITLDDDQVVGVLEKMLKQRKDSIEQFSKAGRDELVAQEAAEIEIIQEYLPEQLSEDELSSLINDAISATNAASMKDMGKVMGLLKPQLAGRADMGQVSQTIKQRLSS</sequence>
<evidence type="ECO:0000313" key="1">
    <source>
        <dbReference type="EMBL" id="VAX13886.1"/>
    </source>
</evidence>
<dbReference type="Gene3D" id="1.10.10.410">
    <property type="match status" value="1"/>
</dbReference>
<dbReference type="Pfam" id="PF09424">
    <property type="entry name" value="YqeY"/>
    <property type="match status" value="1"/>
</dbReference>
<name>A0A3B1B6G5_9ZZZZ</name>
<dbReference type="PANTHER" id="PTHR28055">
    <property type="entry name" value="ALTERED INHERITANCE OF MITOCHONDRIA PROTEIN 41, MITOCHONDRIAL"/>
    <property type="match status" value="1"/>
</dbReference>
<dbReference type="EMBL" id="UOFZ01000143">
    <property type="protein sequence ID" value="VAX13886.1"/>
    <property type="molecule type" value="Genomic_DNA"/>
</dbReference>
<dbReference type="InterPro" id="IPR003789">
    <property type="entry name" value="Asn/Gln_tRNA_amidoTrase-B-like"/>
</dbReference>
<reference evidence="1" key="1">
    <citation type="submission" date="2018-06" db="EMBL/GenBank/DDBJ databases">
        <authorList>
            <person name="Zhirakovskaya E."/>
        </authorList>
    </citation>
    <scope>NUCLEOTIDE SEQUENCE</scope>
</reference>
<dbReference type="GO" id="GO:0016884">
    <property type="term" value="F:carbon-nitrogen ligase activity, with glutamine as amido-N-donor"/>
    <property type="evidence" value="ECO:0007669"/>
    <property type="project" value="InterPro"/>
</dbReference>
<dbReference type="SUPFAM" id="SSF89095">
    <property type="entry name" value="GatB/YqeY motif"/>
    <property type="match status" value="1"/>
</dbReference>
<dbReference type="InterPro" id="IPR042184">
    <property type="entry name" value="YqeY/Aim41_N"/>
</dbReference>
<protein>
    <submittedName>
        <fullName evidence="1">Transamidase GatB domain protein</fullName>
    </submittedName>
</protein>
<organism evidence="1">
    <name type="scientific">hydrothermal vent metagenome</name>
    <dbReference type="NCBI Taxonomy" id="652676"/>
    <lineage>
        <taxon>unclassified sequences</taxon>
        <taxon>metagenomes</taxon>
        <taxon>ecological metagenomes</taxon>
    </lineage>
</organism>
<dbReference type="PANTHER" id="PTHR28055:SF1">
    <property type="entry name" value="ALTERED INHERITANCE OF MITOCHONDRIA PROTEIN 41, MITOCHONDRIAL"/>
    <property type="match status" value="1"/>
</dbReference>
<dbReference type="AlphaFoldDB" id="A0A3B1B6G5"/>
<proteinExistence type="predicted"/>
<accession>A0A3B1B6G5</accession>
<dbReference type="InterPro" id="IPR023168">
    <property type="entry name" value="GatB_Yqey_C_2"/>
</dbReference>
<gene>
    <name evidence="1" type="ORF">MNBD_GAMMA24-1727</name>
</gene>
<dbReference type="Gene3D" id="1.10.1510.10">
    <property type="entry name" value="Uncharacterised protein YqeY/AIM41 PF09424, N-terminal domain"/>
    <property type="match status" value="1"/>
</dbReference>